<keyword evidence="4" id="KW-1185">Reference proteome</keyword>
<evidence type="ECO:0000256" key="1">
    <source>
        <dbReference type="SAM" id="Coils"/>
    </source>
</evidence>
<dbReference type="EMBL" id="MU155425">
    <property type="protein sequence ID" value="KAF9473659.1"/>
    <property type="molecule type" value="Genomic_DNA"/>
</dbReference>
<dbReference type="Proteomes" id="UP000807469">
    <property type="component" value="Unassembled WGS sequence"/>
</dbReference>
<evidence type="ECO:0000313" key="4">
    <source>
        <dbReference type="Proteomes" id="UP000807469"/>
    </source>
</evidence>
<sequence>MQPSFLPFLPILPVIPTNPTNPTSHSYQSYQSYQSVLPILLPQSEILPSYTPTKCPITLSAKSARIRTQHLRAVQQRAAGAEREAILQREVEEMKRARDLALEAVADLRAQRNAWAEFARIVEEAREGLGSHVAKLKEMDREKDNVISALRIQTSASTPRSTTSRTPSPTPTKTRCSRLDAAFPDSDSETAAIDIDIGSNSPLDLDFDLDIDIDIDSDLNLNLDFDLDFDFDDKKCAAPTNDGGLAVHIRRRTFMVGVRVQSVSEEACHLFHRKCLEPLVDATKGCLLCPLCRKSVMARFGSTCIREVYFTSAPQSHAQQEKEAALQKEIEDAKRDKATALKQVAGLRSERDKWVAHALALAEEKKLLYRELEELDTLREECNSLKRTIRVLRQDTIDLKAPKLIDLRPALSSDFSTTSSVGKSPSILEIVDRPASIQHQPNPKSLFALPAESAVSNRARRQRVYRDPLTTIPLSSSCAPASQSSTNTSVFTFRSAIQSTNKQPTEASKPTKDAKQPIKAKTRQYQTGAAILWRGYGCPQKTAVLECTATDGYHCFSGKGTNQYKKRYTCTICGVIVSE</sequence>
<keyword evidence="1" id="KW-0175">Coiled coil</keyword>
<dbReference type="OrthoDB" id="3064055at2759"/>
<comment type="caution">
    <text evidence="3">The sequence shown here is derived from an EMBL/GenBank/DDBJ whole genome shotgun (WGS) entry which is preliminary data.</text>
</comment>
<feature type="region of interest" description="Disordered" evidence="2">
    <location>
        <begin position="152"/>
        <end position="175"/>
    </location>
</feature>
<feature type="coiled-coil region" evidence="1">
    <location>
        <begin position="316"/>
        <end position="395"/>
    </location>
</feature>
<reference evidence="3" key="1">
    <citation type="submission" date="2020-11" db="EMBL/GenBank/DDBJ databases">
        <authorList>
            <consortium name="DOE Joint Genome Institute"/>
            <person name="Ahrendt S."/>
            <person name="Riley R."/>
            <person name="Andreopoulos W."/>
            <person name="Labutti K."/>
            <person name="Pangilinan J."/>
            <person name="Ruiz-Duenas F.J."/>
            <person name="Barrasa J.M."/>
            <person name="Sanchez-Garcia M."/>
            <person name="Camarero S."/>
            <person name="Miyauchi S."/>
            <person name="Serrano A."/>
            <person name="Linde D."/>
            <person name="Babiker R."/>
            <person name="Drula E."/>
            <person name="Ayuso-Fernandez I."/>
            <person name="Pacheco R."/>
            <person name="Padilla G."/>
            <person name="Ferreira P."/>
            <person name="Barriuso J."/>
            <person name="Kellner H."/>
            <person name="Castanera R."/>
            <person name="Alfaro M."/>
            <person name="Ramirez L."/>
            <person name="Pisabarro A.G."/>
            <person name="Kuo A."/>
            <person name="Tritt A."/>
            <person name="Lipzen A."/>
            <person name="He G."/>
            <person name="Yan M."/>
            <person name="Ng V."/>
            <person name="Cullen D."/>
            <person name="Martin F."/>
            <person name="Rosso M.-N."/>
            <person name="Henrissat B."/>
            <person name="Hibbett D."/>
            <person name="Martinez A.T."/>
            <person name="Grigoriev I.V."/>
        </authorList>
    </citation>
    <scope>NUCLEOTIDE SEQUENCE</scope>
    <source>
        <strain evidence="3">CIRM-BRFM 674</strain>
    </source>
</reference>
<proteinExistence type="predicted"/>
<dbReference type="AlphaFoldDB" id="A0A9P5YQL6"/>
<feature type="compositionally biased region" description="Polar residues" evidence="2">
    <location>
        <begin position="499"/>
        <end position="508"/>
    </location>
</feature>
<feature type="region of interest" description="Disordered" evidence="2">
    <location>
        <begin position="499"/>
        <end position="520"/>
    </location>
</feature>
<evidence type="ECO:0000313" key="3">
    <source>
        <dbReference type="EMBL" id="KAF9473659.1"/>
    </source>
</evidence>
<gene>
    <name evidence="3" type="ORF">BDN70DRAFT_937260</name>
</gene>
<evidence type="ECO:0000256" key="2">
    <source>
        <dbReference type="SAM" id="MobiDB-lite"/>
    </source>
</evidence>
<accession>A0A9P5YQL6</accession>
<name>A0A9P5YQL6_9AGAR</name>
<feature type="compositionally biased region" description="Low complexity" evidence="2">
    <location>
        <begin position="154"/>
        <end position="174"/>
    </location>
</feature>
<organism evidence="3 4">
    <name type="scientific">Pholiota conissans</name>
    <dbReference type="NCBI Taxonomy" id="109636"/>
    <lineage>
        <taxon>Eukaryota</taxon>
        <taxon>Fungi</taxon>
        <taxon>Dikarya</taxon>
        <taxon>Basidiomycota</taxon>
        <taxon>Agaricomycotina</taxon>
        <taxon>Agaricomycetes</taxon>
        <taxon>Agaricomycetidae</taxon>
        <taxon>Agaricales</taxon>
        <taxon>Agaricineae</taxon>
        <taxon>Strophariaceae</taxon>
        <taxon>Pholiota</taxon>
    </lineage>
</organism>
<protein>
    <submittedName>
        <fullName evidence="3">Uncharacterized protein</fullName>
    </submittedName>
</protein>